<feature type="compositionally biased region" description="Low complexity" evidence="1">
    <location>
        <begin position="667"/>
        <end position="680"/>
    </location>
</feature>
<protein>
    <recommendedName>
        <fullName evidence="4">EF-hand domain-containing protein</fullName>
    </recommendedName>
</protein>
<comment type="caution">
    <text evidence="2">The sequence shown here is derived from an EMBL/GenBank/DDBJ whole genome shotgun (WGS) entry which is preliminary data.</text>
</comment>
<keyword evidence="3" id="KW-1185">Reference proteome</keyword>
<dbReference type="VEuPathDB" id="FungiDB:AeMF1_018881"/>
<evidence type="ECO:0000313" key="2">
    <source>
        <dbReference type="EMBL" id="KAF0734131.1"/>
    </source>
</evidence>
<gene>
    <name evidence="2" type="ORF">Ae201684_008999</name>
</gene>
<dbReference type="Gene3D" id="1.10.238.10">
    <property type="entry name" value="EF-hand"/>
    <property type="match status" value="1"/>
</dbReference>
<feature type="region of interest" description="Disordered" evidence="1">
    <location>
        <begin position="704"/>
        <end position="738"/>
    </location>
</feature>
<evidence type="ECO:0000313" key="3">
    <source>
        <dbReference type="Proteomes" id="UP000481153"/>
    </source>
</evidence>
<sequence>MSSSALEDAAAAATAVSDEERQLFEMQFHLVLDAGRPKKTQELHQLEAIQLFHDHAPEFTPQELKALFANASFHLSLHEYIQIKAAKKLELEKTDEEALKRHFAVLDYHGNGSLVAAEIMDALEKTGDASVGVLKEVLANAAKLSDDDGAITFQVFHASIRHMNRRKQAAIAASTMRLHRLETKLEKSAGTHRRRYTSAHETSLQIEYDVLKAQTKQLEMELITADNDLFAKVYERIVAQYMCETRVLEAFKVFFNHLHTEDSHLFRRNLEKTGRVVAIHPSFLLYPGKDMEMSAAFASLCDFMTPDVVFDADKNGPIFTNRAYRKIFLWYCLVGNVSNVQTMSRSNFLRFARDCRLSGGWNDRGTVLDADVDTCFILATTTRRTGWTPSDDGGPESTPETIGHQGMSFSQWVHGTTLLLCRSLDLQDMPQRDAQELLFREYVLPYGHQLEAQQLGPEVTQPQVMEFIRKNVWPLKQLFSHFGGHSMTTIELHKTISLRDFLVFARCFDILPSPDRPQPHFRQLSLHEIVQEYNAAKIDVGFAKAETRESLDLNFHEFLRCTQRLAMAMTRSIDANKTKQSSLVSSFQHFRSDAESNGLPQAHLFKHTRGLHAADRHMSRVASLVRSRLTSRPAIAPVASSVLTDSALFDTLPPLVMDNVVVPESPSPRATTARTSSTRTETPKCSTPKKTHLPISIASSPRYSAERPFSLGGTPKAKTIRKPPQLEGSALSRPPLVSYPRNNATIQYDMFKE</sequence>
<dbReference type="SUPFAM" id="SSF47473">
    <property type="entry name" value="EF-hand"/>
    <property type="match status" value="1"/>
</dbReference>
<dbReference type="AlphaFoldDB" id="A0A6G0X2X1"/>
<reference evidence="2 3" key="1">
    <citation type="submission" date="2019-07" db="EMBL/GenBank/DDBJ databases">
        <title>Genomics analysis of Aphanomyces spp. identifies a new class of oomycete effector associated with host adaptation.</title>
        <authorList>
            <person name="Gaulin E."/>
        </authorList>
    </citation>
    <scope>NUCLEOTIDE SEQUENCE [LARGE SCALE GENOMIC DNA]</scope>
    <source>
        <strain evidence="2 3">ATCC 201684</strain>
    </source>
</reference>
<dbReference type="InterPro" id="IPR011992">
    <property type="entry name" value="EF-hand-dom_pair"/>
</dbReference>
<evidence type="ECO:0000256" key="1">
    <source>
        <dbReference type="SAM" id="MobiDB-lite"/>
    </source>
</evidence>
<name>A0A6G0X2X1_9STRA</name>
<dbReference type="EMBL" id="VJMJ01000117">
    <property type="protein sequence ID" value="KAF0734131.1"/>
    <property type="molecule type" value="Genomic_DNA"/>
</dbReference>
<organism evidence="2 3">
    <name type="scientific">Aphanomyces euteiches</name>
    <dbReference type="NCBI Taxonomy" id="100861"/>
    <lineage>
        <taxon>Eukaryota</taxon>
        <taxon>Sar</taxon>
        <taxon>Stramenopiles</taxon>
        <taxon>Oomycota</taxon>
        <taxon>Saprolegniomycetes</taxon>
        <taxon>Saprolegniales</taxon>
        <taxon>Verrucalvaceae</taxon>
        <taxon>Aphanomyces</taxon>
    </lineage>
</organism>
<dbReference type="Proteomes" id="UP000481153">
    <property type="component" value="Unassembled WGS sequence"/>
</dbReference>
<proteinExistence type="predicted"/>
<accession>A0A6G0X2X1</accession>
<evidence type="ECO:0008006" key="4">
    <source>
        <dbReference type="Google" id="ProtNLM"/>
    </source>
</evidence>
<feature type="region of interest" description="Disordered" evidence="1">
    <location>
        <begin position="663"/>
        <end position="692"/>
    </location>
</feature>